<comment type="caution">
    <text evidence="2">The sequence shown here is derived from an EMBL/GenBank/DDBJ whole genome shotgun (WGS) entry which is preliminary data.</text>
</comment>
<organism evidence="2 3">
    <name type="scientific">Cymbomonas tetramitiformis</name>
    <dbReference type="NCBI Taxonomy" id="36881"/>
    <lineage>
        <taxon>Eukaryota</taxon>
        <taxon>Viridiplantae</taxon>
        <taxon>Chlorophyta</taxon>
        <taxon>Pyramimonadophyceae</taxon>
        <taxon>Pyramimonadales</taxon>
        <taxon>Pyramimonadaceae</taxon>
        <taxon>Cymbomonas</taxon>
    </lineage>
</organism>
<proteinExistence type="predicted"/>
<dbReference type="Proteomes" id="UP001190700">
    <property type="component" value="Unassembled WGS sequence"/>
</dbReference>
<evidence type="ECO:0000313" key="3">
    <source>
        <dbReference type="Proteomes" id="UP001190700"/>
    </source>
</evidence>
<dbReference type="AlphaFoldDB" id="A0AAE0GRS6"/>
<feature type="region of interest" description="Disordered" evidence="1">
    <location>
        <begin position="69"/>
        <end position="112"/>
    </location>
</feature>
<name>A0AAE0GRS6_9CHLO</name>
<feature type="region of interest" description="Disordered" evidence="1">
    <location>
        <begin position="28"/>
        <end position="55"/>
    </location>
</feature>
<keyword evidence="3" id="KW-1185">Reference proteome</keyword>
<evidence type="ECO:0000313" key="2">
    <source>
        <dbReference type="EMBL" id="KAK3282911.1"/>
    </source>
</evidence>
<sequence length="158" mass="17155">MPVQRSRRLPVFGQATGEHFDKVLQAIANGQRDDALSPLGPPPPTDRTEGGGFINLSYGEDWLADQLADSMQSGQSSSPKETLKETPESVRQAIPLPQRPQRPSRKVPSVEASVKRIVQVDDNQPLTTSSPTEQRFAMVETAVTCAVALALLIPLLTQ</sequence>
<dbReference type="EMBL" id="LGRX02003107">
    <property type="protein sequence ID" value="KAK3282911.1"/>
    <property type="molecule type" value="Genomic_DNA"/>
</dbReference>
<reference evidence="2 3" key="1">
    <citation type="journal article" date="2015" name="Genome Biol. Evol.">
        <title>Comparative Genomics of a Bacterivorous Green Alga Reveals Evolutionary Causalities and Consequences of Phago-Mixotrophic Mode of Nutrition.</title>
        <authorList>
            <person name="Burns J.A."/>
            <person name="Paasch A."/>
            <person name="Narechania A."/>
            <person name="Kim E."/>
        </authorList>
    </citation>
    <scope>NUCLEOTIDE SEQUENCE [LARGE SCALE GENOMIC DNA]</scope>
    <source>
        <strain evidence="2 3">PLY_AMNH</strain>
    </source>
</reference>
<gene>
    <name evidence="2" type="ORF">CYMTET_9381</name>
</gene>
<accession>A0AAE0GRS6</accession>
<feature type="compositionally biased region" description="Polar residues" evidence="1">
    <location>
        <begin position="69"/>
        <end position="80"/>
    </location>
</feature>
<protein>
    <submittedName>
        <fullName evidence="2">Uncharacterized protein</fullName>
    </submittedName>
</protein>
<evidence type="ECO:0000256" key="1">
    <source>
        <dbReference type="SAM" id="MobiDB-lite"/>
    </source>
</evidence>